<dbReference type="OrthoDB" id="435642at2759"/>
<keyword evidence="4" id="KW-1185">Reference proteome</keyword>
<feature type="domain" description="EF-hand" evidence="2">
    <location>
        <begin position="1"/>
        <end position="35"/>
    </location>
</feature>
<organism evidence="3 4">
    <name type="scientific">Symbiodinium pilosum</name>
    <name type="common">Dinoflagellate</name>
    <dbReference type="NCBI Taxonomy" id="2952"/>
    <lineage>
        <taxon>Eukaryota</taxon>
        <taxon>Sar</taxon>
        <taxon>Alveolata</taxon>
        <taxon>Dinophyceae</taxon>
        <taxon>Suessiales</taxon>
        <taxon>Symbiodiniaceae</taxon>
        <taxon>Symbiodinium</taxon>
    </lineage>
</organism>
<evidence type="ECO:0000313" key="4">
    <source>
        <dbReference type="Proteomes" id="UP000649617"/>
    </source>
</evidence>
<dbReference type="SUPFAM" id="SSF47473">
    <property type="entry name" value="EF-hand"/>
    <property type="match status" value="1"/>
</dbReference>
<evidence type="ECO:0000259" key="2">
    <source>
        <dbReference type="PROSITE" id="PS50222"/>
    </source>
</evidence>
<dbReference type="InterPro" id="IPR011992">
    <property type="entry name" value="EF-hand-dom_pair"/>
</dbReference>
<dbReference type="AlphaFoldDB" id="A0A812MW04"/>
<dbReference type="Proteomes" id="UP000649617">
    <property type="component" value="Unassembled WGS sequence"/>
</dbReference>
<protein>
    <recommendedName>
        <fullName evidence="2">EF-hand domain-containing protein</fullName>
    </recommendedName>
</protein>
<dbReference type="EMBL" id="CAJNIZ010009469">
    <property type="protein sequence ID" value="CAE7282293.1"/>
    <property type="molecule type" value="Genomic_DNA"/>
</dbReference>
<keyword evidence="1" id="KW-0106">Calcium</keyword>
<evidence type="ECO:0000313" key="3">
    <source>
        <dbReference type="EMBL" id="CAE7282293.1"/>
    </source>
</evidence>
<feature type="non-terminal residue" evidence="3">
    <location>
        <position position="1"/>
    </location>
</feature>
<dbReference type="GO" id="GO:0005509">
    <property type="term" value="F:calcium ion binding"/>
    <property type="evidence" value="ECO:0007669"/>
    <property type="project" value="InterPro"/>
</dbReference>
<feature type="non-terminal residue" evidence="3">
    <location>
        <position position="52"/>
    </location>
</feature>
<accession>A0A812MW04</accession>
<reference evidence="3" key="1">
    <citation type="submission" date="2021-02" db="EMBL/GenBank/DDBJ databases">
        <authorList>
            <person name="Dougan E. K."/>
            <person name="Rhodes N."/>
            <person name="Thang M."/>
            <person name="Chan C."/>
        </authorList>
    </citation>
    <scope>NUCLEOTIDE SEQUENCE</scope>
</reference>
<dbReference type="InterPro" id="IPR018247">
    <property type="entry name" value="EF_Hand_1_Ca_BS"/>
</dbReference>
<name>A0A812MW04_SYMPI</name>
<sequence>SESFADQVFDLLDPSGTGKVDFGEFLMHFDEVLTPAHRRVERAPVIGLADLG</sequence>
<dbReference type="InterPro" id="IPR002048">
    <property type="entry name" value="EF_hand_dom"/>
</dbReference>
<dbReference type="PROSITE" id="PS50222">
    <property type="entry name" value="EF_HAND_2"/>
    <property type="match status" value="1"/>
</dbReference>
<dbReference type="PROSITE" id="PS00018">
    <property type="entry name" value="EF_HAND_1"/>
    <property type="match status" value="1"/>
</dbReference>
<proteinExistence type="predicted"/>
<comment type="caution">
    <text evidence="3">The sequence shown here is derived from an EMBL/GenBank/DDBJ whole genome shotgun (WGS) entry which is preliminary data.</text>
</comment>
<gene>
    <name evidence="3" type="ORF">SPIL2461_LOCUS6336</name>
</gene>
<evidence type="ECO:0000256" key="1">
    <source>
        <dbReference type="ARBA" id="ARBA00022837"/>
    </source>
</evidence>